<evidence type="ECO:0000256" key="1">
    <source>
        <dbReference type="ARBA" id="ARBA00004123"/>
    </source>
</evidence>
<dbReference type="Gene3D" id="2.170.270.10">
    <property type="entry name" value="SET domain"/>
    <property type="match status" value="1"/>
</dbReference>
<feature type="region of interest" description="Disordered" evidence="15">
    <location>
        <begin position="602"/>
        <end position="625"/>
    </location>
</feature>
<dbReference type="EC" id="2.1.1.359" evidence="3"/>
<evidence type="ECO:0000256" key="9">
    <source>
        <dbReference type="ARBA" id="ARBA00022691"/>
    </source>
</evidence>
<dbReference type="PROSITE" id="PS50280">
    <property type="entry name" value="SET"/>
    <property type="match status" value="1"/>
</dbReference>
<dbReference type="GO" id="GO:0005694">
    <property type="term" value="C:chromosome"/>
    <property type="evidence" value="ECO:0007669"/>
    <property type="project" value="UniProtKB-SubCell"/>
</dbReference>
<name>A0AAD4BRK4_BOLED</name>
<dbReference type="AlphaFoldDB" id="A0AAD4BRK4"/>
<dbReference type="SMART" id="SM00570">
    <property type="entry name" value="AWS"/>
    <property type="match status" value="1"/>
</dbReference>
<dbReference type="GO" id="GO:0005634">
    <property type="term" value="C:nucleus"/>
    <property type="evidence" value="ECO:0007669"/>
    <property type="project" value="UniProtKB-SubCell"/>
</dbReference>
<dbReference type="GO" id="GO:0032259">
    <property type="term" value="P:methylation"/>
    <property type="evidence" value="ECO:0007669"/>
    <property type="project" value="UniProtKB-KW"/>
</dbReference>
<evidence type="ECO:0000256" key="2">
    <source>
        <dbReference type="ARBA" id="ARBA00004286"/>
    </source>
</evidence>
<feature type="region of interest" description="Disordered" evidence="15">
    <location>
        <begin position="775"/>
        <end position="865"/>
    </location>
</feature>
<evidence type="ECO:0000256" key="12">
    <source>
        <dbReference type="ARBA" id="ARBA00023242"/>
    </source>
</evidence>
<dbReference type="PANTHER" id="PTHR22884">
    <property type="entry name" value="SET DOMAIN PROTEINS"/>
    <property type="match status" value="1"/>
</dbReference>
<keyword evidence="5" id="KW-0158">Chromosome</keyword>
<dbReference type="InterPro" id="IPR001214">
    <property type="entry name" value="SET_dom"/>
</dbReference>
<feature type="region of interest" description="Disordered" evidence="15">
    <location>
        <begin position="517"/>
        <end position="557"/>
    </location>
</feature>
<dbReference type="PROSITE" id="PS50868">
    <property type="entry name" value="POST_SET"/>
    <property type="match status" value="1"/>
</dbReference>
<comment type="caution">
    <text evidence="19">The sequence shown here is derived from an EMBL/GenBank/DDBJ whole genome shotgun (WGS) entry which is preliminary data.</text>
</comment>
<organism evidence="19 20">
    <name type="scientific">Boletus edulis BED1</name>
    <dbReference type="NCBI Taxonomy" id="1328754"/>
    <lineage>
        <taxon>Eukaryota</taxon>
        <taxon>Fungi</taxon>
        <taxon>Dikarya</taxon>
        <taxon>Basidiomycota</taxon>
        <taxon>Agaricomycotina</taxon>
        <taxon>Agaricomycetes</taxon>
        <taxon>Agaricomycetidae</taxon>
        <taxon>Boletales</taxon>
        <taxon>Boletineae</taxon>
        <taxon>Boletaceae</taxon>
        <taxon>Boletoideae</taxon>
        <taxon>Boletus</taxon>
    </lineage>
</organism>
<evidence type="ECO:0000256" key="13">
    <source>
        <dbReference type="ARBA" id="ARBA00030091"/>
    </source>
</evidence>
<evidence type="ECO:0000256" key="11">
    <source>
        <dbReference type="ARBA" id="ARBA00023163"/>
    </source>
</evidence>
<dbReference type="Pfam" id="PF17907">
    <property type="entry name" value="AWS"/>
    <property type="match status" value="1"/>
</dbReference>
<keyword evidence="11" id="KW-0804">Transcription</keyword>
<feature type="domain" description="SET" evidence="16">
    <location>
        <begin position="177"/>
        <end position="294"/>
    </location>
</feature>
<feature type="domain" description="Post-SET" evidence="17">
    <location>
        <begin position="301"/>
        <end position="317"/>
    </location>
</feature>
<feature type="region of interest" description="Disordered" evidence="15">
    <location>
        <begin position="1"/>
        <end position="84"/>
    </location>
</feature>
<keyword evidence="20" id="KW-1185">Reference proteome</keyword>
<keyword evidence="8" id="KW-0808">Transferase</keyword>
<evidence type="ECO:0000259" key="16">
    <source>
        <dbReference type="PROSITE" id="PS50280"/>
    </source>
</evidence>
<reference evidence="19" key="2">
    <citation type="journal article" date="2020" name="Nat. Commun.">
        <title>Large-scale genome sequencing of mycorrhizal fungi provides insights into the early evolution of symbiotic traits.</title>
        <authorList>
            <person name="Miyauchi S."/>
            <person name="Kiss E."/>
            <person name="Kuo A."/>
            <person name="Drula E."/>
            <person name="Kohler A."/>
            <person name="Sanchez-Garcia M."/>
            <person name="Morin E."/>
            <person name="Andreopoulos B."/>
            <person name="Barry K.W."/>
            <person name="Bonito G."/>
            <person name="Buee M."/>
            <person name="Carver A."/>
            <person name="Chen C."/>
            <person name="Cichocki N."/>
            <person name="Clum A."/>
            <person name="Culley D."/>
            <person name="Crous P.W."/>
            <person name="Fauchery L."/>
            <person name="Girlanda M."/>
            <person name="Hayes R.D."/>
            <person name="Keri Z."/>
            <person name="LaButti K."/>
            <person name="Lipzen A."/>
            <person name="Lombard V."/>
            <person name="Magnuson J."/>
            <person name="Maillard F."/>
            <person name="Murat C."/>
            <person name="Nolan M."/>
            <person name="Ohm R.A."/>
            <person name="Pangilinan J."/>
            <person name="Pereira M.F."/>
            <person name="Perotto S."/>
            <person name="Peter M."/>
            <person name="Pfister S."/>
            <person name="Riley R."/>
            <person name="Sitrit Y."/>
            <person name="Stielow J.B."/>
            <person name="Szollosi G."/>
            <person name="Zifcakova L."/>
            <person name="Stursova M."/>
            <person name="Spatafora J.W."/>
            <person name="Tedersoo L."/>
            <person name="Vaario L.M."/>
            <person name="Yamada A."/>
            <person name="Yan M."/>
            <person name="Wang P."/>
            <person name="Xu J."/>
            <person name="Bruns T."/>
            <person name="Baldrian P."/>
            <person name="Vilgalys R."/>
            <person name="Dunand C."/>
            <person name="Henrissat B."/>
            <person name="Grigoriev I.V."/>
            <person name="Hibbett D."/>
            <person name="Nagy L.G."/>
            <person name="Martin F.M."/>
        </authorList>
    </citation>
    <scope>NUCLEOTIDE SEQUENCE</scope>
    <source>
        <strain evidence="19">BED1</strain>
    </source>
</reference>
<comment type="catalytic activity">
    <reaction evidence="14">
        <text>L-lysyl(36)-[histone H3] + 3 S-adenosyl-L-methionine = N(6),N(6),N(6)-trimethyl-L-lysyl(36)-[histone H3] + 3 S-adenosyl-L-homocysteine + 3 H(+)</text>
        <dbReference type="Rhea" id="RHEA:60324"/>
        <dbReference type="Rhea" id="RHEA-COMP:9785"/>
        <dbReference type="Rhea" id="RHEA-COMP:15536"/>
        <dbReference type="ChEBI" id="CHEBI:15378"/>
        <dbReference type="ChEBI" id="CHEBI:29969"/>
        <dbReference type="ChEBI" id="CHEBI:57856"/>
        <dbReference type="ChEBI" id="CHEBI:59789"/>
        <dbReference type="ChEBI" id="CHEBI:61961"/>
        <dbReference type="EC" id="2.1.1.359"/>
    </reaction>
</comment>
<dbReference type="SMART" id="SM00508">
    <property type="entry name" value="PostSET"/>
    <property type="match status" value="1"/>
</dbReference>
<dbReference type="Pfam" id="PF00856">
    <property type="entry name" value="SET"/>
    <property type="match status" value="1"/>
</dbReference>
<feature type="compositionally biased region" description="Polar residues" evidence="15">
    <location>
        <begin position="1"/>
        <end position="11"/>
    </location>
</feature>
<accession>A0AAD4BRK4</accession>
<dbReference type="InterPro" id="IPR013257">
    <property type="entry name" value="SRI"/>
</dbReference>
<reference evidence="19" key="1">
    <citation type="submission" date="2019-10" db="EMBL/GenBank/DDBJ databases">
        <authorList>
            <consortium name="DOE Joint Genome Institute"/>
            <person name="Kuo A."/>
            <person name="Miyauchi S."/>
            <person name="Kiss E."/>
            <person name="Drula E."/>
            <person name="Kohler A."/>
            <person name="Sanchez-Garcia M."/>
            <person name="Andreopoulos B."/>
            <person name="Barry K.W."/>
            <person name="Bonito G."/>
            <person name="Buee M."/>
            <person name="Carver A."/>
            <person name="Chen C."/>
            <person name="Cichocki N."/>
            <person name="Clum A."/>
            <person name="Culley D."/>
            <person name="Crous P.W."/>
            <person name="Fauchery L."/>
            <person name="Girlanda M."/>
            <person name="Hayes R."/>
            <person name="Keri Z."/>
            <person name="LaButti K."/>
            <person name="Lipzen A."/>
            <person name="Lombard V."/>
            <person name="Magnuson J."/>
            <person name="Maillard F."/>
            <person name="Morin E."/>
            <person name="Murat C."/>
            <person name="Nolan M."/>
            <person name="Ohm R."/>
            <person name="Pangilinan J."/>
            <person name="Pereira M."/>
            <person name="Perotto S."/>
            <person name="Peter M."/>
            <person name="Riley R."/>
            <person name="Sitrit Y."/>
            <person name="Stielow B."/>
            <person name="Szollosi G."/>
            <person name="Zifcakova L."/>
            <person name="Stursova M."/>
            <person name="Spatafora J.W."/>
            <person name="Tedersoo L."/>
            <person name="Vaario L.-M."/>
            <person name="Yamada A."/>
            <person name="Yan M."/>
            <person name="Wang P."/>
            <person name="Xu J."/>
            <person name="Bruns T."/>
            <person name="Baldrian P."/>
            <person name="Vilgalys R."/>
            <person name="Henrissat B."/>
            <person name="Grigoriev I.V."/>
            <person name="Hibbett D."/>
            <person name="Nagy L.G."/>
            <person name="Martin F.M."/>
        </authorList>
    </citation>
    <scope>NUCLEOTIDE SEQUENCE</scope>
    <source>
        <strain evidence="19">BED1</strain>
    </source>
</reference>
<evidence type="ECO:0000256" key="3">
    <source>
        <dbReference type="ARBA" id="ARBA00012178"/>
    </source>
</evidence>
<feature type="region of interest" description="Disordered" evidence="15">
    <location>
        <begin position="708"/>
        <end position="760"/>
    </location>
</feature>
<protein>
    <recommendedName>
        <fullName evidence="4">Histone-lysine N-methyltransferase, H3 lysine-36 specific</fullName>
        <ecNumber evidence="3">2.1.1.359</ecNumber>
    </recommendedName>
    <alternativeName>
        <fullName evidence="13">SET domain-containing protein 2</fullName>
    </alternativeName>
</protein>
<dbReference type="SUPFAM" id="SSF82199">
    <property type="entry name" value="SET domain"/>
    <property type="match status" value="1"/>
</dbReference>
<feature type="compositionally biased region" description="Basic and acidic residues" evidence="15">
    <location>
        <begin position="32"/>
        <end position="44"/>
    </location>
</feature>
<keyword evidence="6" id="KW-0678">Repressor</keyword>
<dbReference type="InterPro" id="IPR025788">
    <property type="entry name" value="Set2_fungi"/>
</dbReference>
<keyword evidence="12" id="KW-0539">Nucleus</keyword>
<evidence type="ECO:0000256" key="6">
    <source>
        <dbReference type="ARBA" id="ARBA00022491"/>
    </source>
</evidence>
<dbReference type="InterPro" id="IPR046341">
    <property type="entry name" value="SET_dom_sf"/>
</dbReference>
<proteinExistence type="predicted"/>
<feature type="compositionally biased region" description="Basic and acidic residues" evidence="15">
    <location>
        <begin position="728"/>
        <end position="744"/>
    </location>
</feature>
<keyword evidence="9" id="KW-0949">S-adenosyl-L-methionine</keyword>
<keyword evidence="7" id="KW-0489">Methyltransferase</keyword>
<evidence type="ECO:0000256" key="4">
    <source>
        <dbReference type="ARBA" id="ARBA00018028"/>
    </source>
</evidence>
<dbReference type="InterPro" id="IPR006560">
    <property type="entry name" value="AWS_dom"/>
</dbReference>
<dbReference type="PROSITE" id="PS51215">
    <property type="entry name" value="AWS"/>
    <property type="match status" value="1"/>
</dbReference>
<dbReference type="SMART" id="SM00317">
    <property type="entry name" value="SET"/>
    <property type="match status" value="1"/>
</dbReference>
<dbReference type="CDD" id="cd19172">
    <property type="entry name" value="SET_SETD2"/>
    <property type="match status" value="1"/>
</dbReference>
<keyword evidence="10" id="KW-0805">Transcription regulation</keyword>
<dbReference type="Pfam" id="PF08236">
    <property type="entry name" value="SRI"/>
    <property type="match status" value="1"/>
</dbReference>
<evidence type="ECO:0000313" key="20">
    <source>
        <dbReference type="Proteomes" id="UP001194468"/>
    </source>
</evidence>
<dbReference type="Proteomes" id="UP001194468">
    <property type="component" value="Unassembled WGS sequence"/>
</dbReference>
<evidence type="ECO:0000256" key="8">
    <source>
        <dbReference type="ARBA" id="ARBA00022679"/>
    </source>
</evidence>
<dbReference type="InterPro" id="IPR044437">
    <property type="entry name" value="SETD2/Set2_SET"/>
</dbReference>
<dbReference type="InterPro" id="IPR003616">
    <property type="entry name" value="Post-SET_dom"/>
</dbReference>
<dbReference type="Gene3D" id="1.10.1740.100">
    <property type="entry name" value="Set2, Rpb1 interacting domain"/>
    <property type="match status" value="1"/>
</dbReference>
<dbReference type="GO" id="GO:0140955">
    <property type="term" value="F:histone H3K36 trimethyltransferase activity"/>
    <property type="evidence" value="ECO:0007669"/>
    <property type="project" value="UniProtKB-EC"/>
</dbReference>
<dbReference type="InterPro" id="IPR050777">
    <property type="entry name" value="SET2_Histone-Lys_MeTrsfase"/>
</dbReference>
<dbReference type="GO" id="GO:0006355">
    <property type="term" value="P:regulation of DNA-templated transcription"/>
    <property type="evidence" value="ECO:0007669"/>
    <property type="project" value="InterPro"/>
</dbReference>
<sequence length="865" mass="97054">MSEPLSQRQSPSIPPLLTHDAKLEDGQPPVDRSPKLEDLDDAKPPPETPSVKTEPSPPPLLKREKSESSTPAPANGKPKRAGPQLIGHLPLAEEGARATFIELPDNHYQYNTLGRSREALESMTCDCVYEHGVDDLSDACGQGSDCINRLTQVECLPDDCRCRSHCQNQRFQRKEYANIEIVLTEKKGYGLRAASDISKDGFIYEYIGDVVSHPSFMKRMREYAEEGIKHFYFMMLQKDEYIDATKRGGIGRFANHSCNSNCYVAKWQVGERVRMGIFASRHIKKYEELTFNYNVDRYGHDPQPCYCGEPNCLGFLGGKTQTDIGGMDELYLDALGITDEVEKLGLKGNRKRKSKKLDEDYMPELKPLVEKDIPKVVQAIRQTQSKKVLSKLLTRIRITENDAALRQIMRLRGFSLMTNILQDHAKDIDVTILALEAMVKWPLLQRNKVDDSKIRVPVQVCAESENEIMRSLALKLLEYWDSLEVAYRIPKRLKANGEEETSESPSVIFINTHDDTRPMKKTRREGDDIQFQKPKAKPALQTPHLPSAHGQQGQSAQVERGVELLQVKKREIADIIAAANAAAEAEAARLAAAAAVATLEPPPEVVKKKSKGPKKPQSMEEREANKEKRLLKLVGAVVVKCMSKYSGKMDNEMFKKYAKELTHLIAEKEKKSTSYREGRLDALSDEKVTKIKKFAKEYITKVLRKLDKSKSKHAMSNKPLSSSSSHHFGRDRDRDRGGDVHDEPSGPSRSPDVHREGEDGEDVEMVMSVEQVMDLGSDSEDGDQPADDGNVEMDMQQSSDDMDHDPSPTEGVSSRVHPSASVSVTPITPPQQQQTLDPRLKHRSEESGWDPDAIRVANGLNEVHV</sequence>
<evidence type="ECO:0000256" key="14">
    <source>
        <dbReference type="ARBA" id="ARBA00047545"/>
    </source>
</evidence>
<gene>
    <name evidence="19" type="ORF">L210DRAFT_3761363</name>
</gene>
<evidence type="ECO:0000256" key="10">
    <source>
        <dbReference type="ARBA" id="ARBA00023015"/>
    </source>
</evidence>
<evidence type="ECO:0000259" key="18">
    <source>
        <dbReference type="PROSITE" id="PS51215"/>
    </source>
</evidence>
<dbReference type="PROSITE" id="PS51568">
    <property type="entry name" value="SAM_MT43_SET2_1"/>
    <property type="match status" value="1"/>
</dbReference>
<feature type="compositionally biased region" description="Acidic residues" evidence="15">
    <location>
        <begin position="777"/>
        <end position="791"/>
    </location>
</feature>
<evidence type="ECO:0000313" key="19">
    <source>
        <dbReference type="EMBL" id="KAF8438434.1"/>
    </source>
</evidence>
<evidence type="ECO:0000256" key="7">
    <source>
        <dbReference type="ARBA" id="ARBA00022603"/>
    </source>
</evidence>
<feature type="domain" description="AWS" evidence="18">
    <location>
        <begin position="120"/>
        <end position="175"/>
    </location>
</feature>
<evidence type="ECO:0000256" key="15">
    <source>
        <dbReference type="SAM" id="MobiDB-lite"/>
    </source>
</evidence>
<evidence type="ECO:0000259" key="17">
    <source>
        <dbReference type="PROSITE" id="PS50868"/>
    </source>
</evidence>
<comment type="subcellular location">
    <subcellularLocation>
        <location evidence="2">Chromosome</location>
    </subcellularLocation>
    <subcellularLocation>
        <location evidence="1">Nucleus</location>
    </subcellularLocation>
</comment>
<dbReference type="EMBL" id="WHUW01000016">
    <property type="protein sequence ID" value="KAF8438434.1"/>
    <property type="molecule type" value="Genomic_DNA"/>
</dbReference>
<evidence type="ECO:0000256" key="5">
    <source>
        <dbReference type="ARBA" id="ARBA00022454"/>
    </source>
</evidence>
<dbReference type="InterPro" id="IPR038190">
    <property type="entry name" value="SRI_sf"/>
</dbReference>